<reference evidence="1" key="1">
    <citation type="submission" date="2023-10" db="EMBL/GenBank/DDBJ databases">
        <authorList>
            <person name="Chen Y."/>
            <person name="Shah S."/>
            <person name="Dougan E. K."/>
            <person name="Thang M."/>
            <person name="Chan C."/>
        </authorList>
    </citation>
    <scope>NUCLEOTIDE SEQUENCE [LARGE SCALE GENOMIC DNA]</scope>
</reference>
<dbReference type="Proteomes" id="UP001189429">
    <property type="component" value="Unassembled WGS sequence"/>
</dbReference>
<protein>
    <submittedName>
        <fullName evidence="1">Uncharacterized protein</fullName>
    </submittedName>
</protein>
<organism evidence="1 2">
    <name type="scientific">Prorocentrum cordatum</name>
    <dbReference type="NCBI Taxonomy" id="2364126"/>
    <lineage>
        <taxon>Eukaryota</taxon>
        <taxon>Sar</taxon>
        <taxon>Alveolata</taxon>
        <taxon>Dinophyceae</taxon>
        <taxon>Prorocentrales</taxon>
        <taxon>Prorocentraceae</taxon>
        <taxon>Prorocentrum</taxon>
    </lineage>
</organism>
<comment type="caution">
    <text evidence="1">The sequence shown here is derived from an EMBL/GenBank/DDBJ whole genome shotgun (WGS) entry which is preliminary data.</text>
</comment>
<dbReference type="EMBL" id="CAUYUJ010008890">
    <property type="protein sequence ID" value="CAK0825270.1"/>
    <property type="molecule type" value="Genomic_DNA"/>
</dbReference>
<evidence type="ECO:0000313" key="1">
    <source>
        <dbReference type="EMBL" id="CAK0825270.1"/>
    </source>
</evidence>
<proteinExistence type="predicted"/>
<evidence type="ECO:0000313" key="2">
    <source>
        <dbReference type="Proteomes" id="UP001189429"/>
    </source>
</evidence>
<accession>A0ABN9S2D5</accession>
<keyword evidence="2" id="KW-1185">Reference proteome</keyword>
<gene>
    <name evidence="1" type="ORF">PCOR1329_LOCUS25436</name>
</gene>
<sequence length="250" mass="25777">MMPGVTSIAFPGGTAVSFGATFAPPAAPTAPPGASLLGDVGAWAGATSAVGGVPPTGGPAAAVPQGGGPAAAVREYSQAVQSGAVKAHALEIKDLLQAFGAAKAIDFQWGQGFWMSTRAIEAQGQLHAEVKRLIFGFGYVGEQTMTVPQQEEMGAALERLAAQTLATSIDFGLRCCKNDVEIMQALAGDDMMEVALRRLAARVHEQRTGDRVGAQHMLGVAPPGGSADAEPAWMVASATTHSEMEHQRRE</sequence>
<name>A0ABN9S2D5_9DINO</name>